<dbReference type="InterPro" id="IPR010352">
    <property type="entry name" value="DUF945"/>
</dbReference>
<evidence type="ECO:0000313" key="2">
    <source>
        <dbReference type="Proteomes" id="UP000663069"/>
    </source>
</evidence>
<evidence type="ECO:0000313" key="1">
    <source>
        <dbReference type="EMBL" id="QPB43136.1"/>
    </source>
</evidence>
<reference evidence="1 2" key="1">
    <citation type="submission" date="2020-10" db="EMBL/GenBank/DDBJ databases">
        <title>Genome Sequencing of Rodentibacter spp. strain DSM111151.</title>
        <authorList>
            <person name="Benga L."/>
            <person name="Lautwein T."/>
        </authorList>
    </citation>
    <scope>NUCLEOTIDE SEQUENCE [LARGE SCALE GENOMIC DNA]</scope>
    <source>
        <strain evidence="1 2">DSM 111151</strain>
    </source>
</reference>
<dbReference type="EMBL" id="CP063056">
    <property type="protein sequence ID" value="QPB43136.1"/>
    <property type="molecule type" value="Genomic_DNA"/>
</dbReference>
<protein>
    <submittedName>
        <fullName evidence="1">YdgA family protein</fullName>
    </submittedName>
</protein>
<accession>A0ABX6V0V1</accession>
<dbReference type="Pfam" id="PF06097">
    <property type="entry name" value="DUF945"/>
    <property type="match status" value="1"/>
</dbReference>
<keyword evidence="2" id="KW-1185">Reference proteome</keyword>
<dbReference type="RefSeq" id="WP_194812711.1">
    <property type="nucleotide sequence ID" value="NZ_CP063056.1"/>
</dbReference>
<organism evidence="1 2">
    <name type="scientific">Rodentibacter haemolyticus</name>
    <dbReference type="NCBI Taxonomy" id="2778911"/>
    <lineage>
        <taxon>Bacteria</taxon>
        <taxon>Pseudomonadati</taxon>
        <taxon>Pseudomonadota</taxon>
        <taxon>Gammaproteobacteria</taxon>
        <taxon>Pasteurellales</taxon>
        <taxon>Pasteurellaceae</taxon>
        <taxon>Rodentibacter</taxon>
    </lineage>
</organism>
<proteinExistence type="predicted"/>
<name>A0ABX6V0V1_9PAST</name>
<dbReference type="Proteomes" id="UP000663069">
    <property type="component" value="Chromosome"/>
</dbReference>
<gene>
    <name evidence="1" type="ORF">IHV77_03245</name>
</gene>
<sequence length="493" mass="54723">MKKSKVAVSVVALLGVAWIGGAWFTGKTAESEYKRQIELTNQRFQALNVSDSFNVVLKNKQFERSLFSSQVEDEIVISLPQEQKQWTIPFSTKIYHGPLPLNQLAKFNLVPAMYAAEGFIGQNETTQPLFDATKSDKPIQYQASTGYGLATKGGLVLAAGELLDQKSNNKLTWSKMNMDFDVNKDLSGSYHFAADEIAADLSDNTESRAHQNNLKSLRVQWKGMQYDTTFEPTKWAYLYAGKGSSSIESMVMTSLDKNGKPFSFAEKGVKGISEVSLDGEFVDIKGTSSTDSMMIDDKALGKVIYNFELNHIEGNAVNALMEAFVNILRTAKDDNANVVVNQILETWFTQYGKAIFDNQPQVKLNPISISDEQGKLSLDLNIALAQNPTFDLMRGNLYKQFKDFAVEVWLDKASAESFLAKFVPEQERANLNTRIEELAIQGAENGVVVNSEKSVSMKLALENGELKLNGNVVPEEQVQGIIFMLLMSASISR</sequence>